<comment type="similarity">
    <text evidence="3">Belongs to the ribose-phosphate pyrophosphokinase family.</text>
</comment>
<dbReference type="GO" id="GO:0009156">
    <property type="term" value="P:ribonucleoside monophosphate biosynthetic process"/>
    <property type="evidence" value="ECO:0007669"/>
    <property type="project" value="InterPro"/>
</dbReference>
<dbReference type="FunCoup" id="A0A5J5F5D4">
    <property type="interactions" value="436"/>
</dbReference>
<dbReference type="GO" id="GO:0002189">
    <property type="term" value="C:ribose phosphate diphosphokinase complex"/>
    <property type="evidence" value="ECO:0007669"/>
    <property type="project" value="UniProtKB-ARBA"/>
</dbReference>
<evidence type="ECO:0000256" key="12">
    <source>
        <dbReference type="ARBA" id="ARBA00049535"/>
    </source>
</evidence>
<proteinExistence type="inferred from homology"/>
<organism evidence="14 15">
    <name type="scientific">Sphaerosporella brunnea</name>
    <dbReference type="NCBI Taxonomy" id="1250544"/>
    <lineage>
        <taxon>Eukaryota</taxon>
        <taxon>Fungi</taxon>
        <taxon>Dikarya</taxon>
        <taxon>Ascomycota</taxon>
        <taxon>Pezizomycotina</taxon>
        <taxon>Pezizomycetes</taxon>
        <taxon>Pezizales</taxon>
        <taxon>Pyronemataceae</taxon>
        <taxon>Sphaerosporella</taxon>
    </lineage>
</organism>
<dbReference type="OrthoDB" id="413572at2759"/>
<keyword evidence="9 14" id="KW-0418">Kinase</keyword>
<dbReference type="NCBIfam" id="NF002320">
    <property type="entry name" value="PRK01259.1"/>
    <property type="match status" value="1"/>
</dbReference>
<dbReference type="GO" id="GO:0004749">
    <property type="term" value="F:ribose phosphate diphosphokinase activity"/>
    <property type="evidence" value="ECO:0007669"/>
    <property type="project" value="UniProtKB-EC"/>
</dbReference>
<dbReference type="InterPro" id="IPR005946">
    <property type="entry name" value="Rib-P_diPkinase"/>
</dbReference>
<dbReference type="SMART" id="SM01400">
    <property type="entry name" value="Pribosyltran_N"/>
    <property type="match status" value="1"/>
</dbReference>
<evidence type="ECO:0000256" key="1">
    <source>
        <dbReference type="ARBA" id="ARBA00004496"/>
    </source>
</evidence>
<dbReference type="PANTHER" id="PTHR10210">
    <property type="entry name" value="RIBOSE-PHOSPHATE DIPHOSPHOKINASE FAMILY MEMBER"/>
    <property type="match status" value="1"/>
</dbReference>
<dbReference type="InterPro" id="IPR029057">
    <property type="entry name" value="PRTase-like"/>
</dbReference>
<sequence length="320" mass="34658">MNNSIKLISGTSHRALAEGIADRLGIELTKLKTSKATNQEISIAIAESVRDDDVFIVQSTAPGEVNDDLMELLILINACKTASARRITAVIPNFPYARQDKKDKSRAPISAKLVANMLQAAGCNHVITMDLHASQIQGFFNVPVDNLYAEPSTLNWIRQNTDYRNAVIVSPDAGGAKRATAIADRLDLNFALIHKERPRPNEIGRMVLVGDVKDKIAILVDDMADTCGTLAKAAQTLKKHGAKQVLAIVTHAILSGNACEVVNKSELSLLVVTNTVPHDDKKARCPKLRTIDVAPTLAEACRRTHNGESVSFLFSHAIDG</sequence>
<dbReference type="FunFam" id="3.40.50.2020:FF:000014">
    <property type="entry name" value="Ribose-phosphate pyrophosphokinase 1"/>
    <property type="match status" value="1"/>
</dbReference>
<dbReference type="InParanoid" id="A0A5J5F5D4"/>
<dbReference type="InterPro" id="IPR000836">
    <property type="entry name" value="PRTase_dom"/>
</dbReference>
<gene>
    <name evidence="14" type="ORF">FN846DRAFT_773967</name>
</gene>
<dbReference type="GO" id="GO:0016301">
    <property type="term" value="F:kinase activity"/>
    <property type="evidence" value="ECO:0007669"/>
    <property type="project" value="UniProtKB-KW"/>
</dbReference>
<dbReference type="Proteomes" id="UP000326924">
    <property type="component" value="Unassembled WGS sequence"/>
</dbReference>
<protein>
    <recommendedName>
        <fullName evidence="4">ribose-phosphate diphosphokinase</fullName>
        <ecNumber evidence="4">2.7.6.1</ecNumber>
    </recommendedName>
</protein>
<comment type="pathway">
    <text evidence="2">Metabolic intermediate biosynthesis; 5-phospho-alpha-D-ribose 1-diphosphate biosynthesis; 5-phospho-alpha-D-ribose 1-diphosphate from D-ribose 5-phosphate (route I): step 1/1.</text>
</comment>
<dbReference type="InterPro" id="IPR000842">
    <property type="entry name" value="PRib_PP_synth_CS"/>
</dbReference>
<evidence type="ECO:0000256" key="5">
    <source>
        <dbReference type="ARBA" id="ARBA00022679"/>
    </source>
</evidence>
<name>A0A5J5F5D4_9PEZI</name>
<dbReference type="GO" id="GO:0006164">
    <property type="term" value="P:purine nucleotide biosynthetic process"/>
    <property type="evidence" value="ECO:0007669"/>
    <property type="project" value="TreeGrafter"/>
</dbReference>
<accession>A0A5J5F5D4</accession>
<dbReference type="Pfam" id="PF13793">
    <property type="entry name" value="Pribosyltran_N"/>
    <property type="match status" value="1"/>
</dbReference>
<dbReference type="FunFam" id="3.40.50.2020:FF:000005">
    <property type="entry name" value="Ribose-phosphate pyrophosphokinase 1"/>
    <property type="match status" value="1"/>
</dbReference>
<dbReference type="Pfam" id="PF14572">
    <property type="entry name" value="Pribosyl_synth"/>
    <property type="match status" value="2"/>
</dbReference>
<comment type="catalytic activity">
    <reaction evidence="12">
        <text>D-ribose 5-phosphate + ATP = 5-phospho-alpha-D-ribose 1-diphosphate + AMP + H(+)</text>
        <dbReference type="Rhea" id="RHEA:15609"/>
        <dbReference type="ChEBI" id="CHEBI:15378"/>
        <dbReference type="ChEBI" id="CHEBI:30616"/>
        <dbReference type="ChEBI" id="CHEBI:58017"/>
        <dbReference type="ChEBI" id="CHEBI:78346"/>
        <dbReference type="ChEBI" id="CHEBI:456215"/>
        <dbReference type="EC" id="2.7.6.1"/>
    </reaction>
</comment>
<dbReference type="EC" id="2.7.6.1" evidence="4"/>
<keyword evidence="5" id="KW-0808">Transferase</keyword>
<keyword evidence="11" id="KW-0460">Magnesium</keyword>
<dbReference type="EMBL" id="VXIS01000034">
    <property type="protein sequence ID" value="KAA8911551.1"/>
    <property type="molecule type" value="Genomic_DNA"/>
</dbReference>
<evidence type="ECO:0000256" key="11">
    <source>
        <dbReference type="ARBA" id="ARBA00022842"/>
    </source>
</evidence>
<dbReference type="NCBIfam" id="TIGR01251">
    <property type="entry name" value="ribP_PPkin"/>
    <property type="match status" value="1"/>
</dbReference>
<reference evidence="14 15" key="1">
    <citation type="submission" date="2019-09" db="EMBL/GenBank/DDBJ databases">
        <title>Draft genome of the ectomycorrhizal ascomycete Sphaerosporella brunnea.</title>
        <authorList>
            <consortium name="DOE Joint Genome Institute"/>
            <person name="Benucci G.M."/>
            <person name="Marozzi G."/>
            <person name="Antonielli L."/>
            <person name="Sanchez S."/>
            <person name="Marco P."/>
            <person name="Wang X."/>
            <person name="Falini L.B."/>
            <person name="Barry K."/>
            <person name="Haridas S."/>
            <person name="Lipzen A."/>
            <person name="Labutti K."/>
            <person name="Grigoriev I.V."/>
            <person name="Murat C."/>
            <person name="Martin F."/>
            <person name="Albertini E."/>
            <person name="Donnini D."/>
            <person name="Bonito G."/>
        </authorList>
    </citation>
    <scope>NUCLEOTIDE SEQUENCE [LARGE SCALE GENOMIC DNA]</scope>
    <source>
        <strain evidence="14 15">Sb_GMNB300</strain>
    </source>
</reference>
<dbReference type="CDD" id="cd06223">
    <property type="entry name" value="PRTases_typeI"/>
    <property type="match status" value="1"/>
</dbReference>
<evidence type="ECO:0000313" key="15">
    <source>
        <dbReference type="Proteomes" id="UP000326924"/>
    </source>
</evidence>
<evidence type="ECO:0000256" key="3">
    <source>
        <dbReference type="ARBA" id="ARBA00006478"/>
    </source>
</evidence>
<feature type="domain" description="Ribose-phosphate pyrophosphokinase N-terminal" evidence="13">
    <location>
        <begin position="5"/>
        <end position="122"/>
    </location>
</feature>
<evidence type="ECO:0000256" key="7">
    <source>
        <dbReference type="ARBA" id="ARBA00022727"/>
    </source>
</evidence>
<evidence type="ECO:0000256" key="10">
    <source>
        <dbReference type="ARBA" id="ARBA00022840"/>
    </source>
</evidence>
<dbReference type="PROSITE" id="PS00114">
    <property type="entry name" value="PRPP_SYNTHASE"/>
    <property type="match status" value="1"/>
</dbReference>
<keyword evidence="7" id="KW-0545">Nucleotide biosynthesis</keyword>
<evidence type="ECO:0000256" key="2">
    <source>
        <dbReference type="ARBA" id="ARBA00004996"/>
    </source>
</evidence>
<evidence type="ECO:0000256" key="4">
    <source>
        <dbReference type="ARBA" id="ARBA00013247"/>
    </source>
</evidence>
<evidence type="ECO:0000256" key="9">
    <source>
        <dbReference type="ARBA" id="ARBA00022777"/>
    </source>
</evidence>
<keyword evidence="6" id="KW-0479">Metal-binding</keyword>
<dbReference type="Gene3D" id="3.40.50.2020">
    <property type="match status" value="2"/>
</dbReference>
<dbReference type="SUPFAM" id="SSF53271">
    <property type="entry name" value="PRTase-like"/>
    <property type="match status" value="1"/>
</dbReference>
<evidence type="ECO:0000256" key="6">
    <source>
        <dbReference type="ARBA" id="ARBA00022723"/>
    </source>
</evidence>
<evidence type="ECO:0000256" key="8">
    <source>
        <dbReference type="ARBA" id="ARBA00022741"/>
    </source>
</evidence>
<dbReference type="GO" id="GO:0005737">
    <property type="term" value="C:cytoplasm"/>
    <property type="evidence" value="ECO:0007669"/>
    <property type="project" value="UniProtKB-SubCell"/>
</dbReference>
<dbReference type="AlphaFoldDB" id="A0A5J5F5D4"/>
<keyword evidence="10" id="KW-0067">ATP-binding</keyword>
<dbReference type="GO" id="GO:0006015">
    <property type="term" value="P:5-phosphoribose 1-diphosphate biosynthetic process"/>
    <property type="evidence" value="ECO:0007669"/>
    <property type="project" value="TreeGrafter"/>
</dbReference>
<dbReference type="GO" id="GO:0000287">
    <property type="term" value="F:magnesium ion binding"/>
    <property type="evidence" value="ECO:0007669"/>
    <property type="project" value="InterPro"/>
</dbReference>
<comment type="caution">
    <text evidence="14">The sequence shown here is derived from an EMBL/GenBank/DDBJ whole genome shotgun (WGS) entry which is preliminary data.</text>
</comment>
<dbReference type="InterPro" id="IPR029099">
    <property type="entry name" value="Pribosyltran_N"/>
</dbReference>
<evidence type="ECO:0000313" key="14">
    <source>
        <dbReference type="EMBL" id="KAA8911551.1"/>
    </source>
</evidence>
<keyword evidence="8" id="KW-0547">Nucleotide-binding</keyword>
<dbReference type="GO" id="GO:0005524">
    <property type="term" value="F:ATP binding"/>
    <property type="evidence" value="ECO:0007669"/>
    <property type="project" value="UniProtKB-KW"/>
</dbReference>
<keyword evidence="15" id="KW-1185">Reference proteome</keyword>
<dbReference type="PANTHER" id="PTHR10210:SF32">
    <property type="entry name" value="RIBOSE-PHOSPHATE PYROPHOSPHOKINASE 2"/>
    <property type="match status" value="1"/>
</dbReference>
<evidence type="ECO:0000259" key="13">
    <source>
        <dbReference type="Pfam" id="PF13793"/>
    </source>
</evidence>
<comment type="subcellular location">
    <subcellularLocation>
        <location evidence="1">Cytoplasm</location>
    </subcellularLocation>
</comment>